<keyword evidence="6" id="KW-1185">Reference proteome</keyword>
<dbReference type="PANTHER" id="PTHR13052:SF0">
    <property type="entry name" value="DNA-BINDING PROTEIN-LIKE"/>
    <property type="match status" value="1"/>
</dbReference>
<name>A0A5P1FHW3_ASPOF</name>
<dbReference type="Pfam" id="PF25793">
    <property type="entry name" value="WHD_2nd_NFRKB"/>
    <property type="match status" value="1"/>
</dbReference>
<feature type="domain" description="DEUBAD" evidence="4">
    <location>
        <begin position="40"/>
        <end position="153"/>
    </location>
</feature>
<dbReference type="PANTHER" id="PTHR13052">
    <property type="entry name" value="NFRKB-RELATED"/>
    <property type="match status" value="1"/>
</dbReference>
<protein>
    <recommendedName>
        <fullName evidence="4">DEUBAD domain-containing protein</fullName>
    </recommendedName>
</protein>
<evidence type="ECO:0000256" key="2">
    <source>
        <dbReference type="ARBA" id="ARBA00023242"/>
    </source>
</evidence>
<gene>
    <name evidence="5" type="ORF">A4U43_C02F2150</name>
</gene>
<dbReference type="Proteomes" id="UP000243459">
    <property type="component" value="Chromosome 2"/>
</dbReference>
<keyword evidence="2" id="KW-0539">Nucleus</keyword>
<organism evidence="5 6">
    <name type="scientific">Asparagus officinalis</name>
    <name type="common">Garden asparagus</name>
    <dbReference type="NCBI Taxonomy" id="4686"/>
    <lineage>
        <taxon>Eukaryota</taxon>
        <taxon>Viridiplantae</taxon>
        <taxon>Streptophyta</taxon>
        <taxon>Embryophyta</taxon>
        <taxon>Tracheophyta</taxon>
        <taxon>Spermatophyta</taxon>
        <taxon>Magnoliopsida</taxon>
        <taxon>Liliopsida</taxon>
        <taxon>Asparagales</taxon>
        <taxon>Asparagaceae</taxon>
        <taxon>Asparagoideae</taxon>
        <taxon>Asparagus</taxon>
    </lineage>
</organism>
<dbReference type="OMA" id="NNEAHAT"/>
<dbReference type="Gramene" id="ONK77007">
    <property type="protein sequence ID" value="ONK77007"/>
    <property type="gene ID" value="A4U43_C02F2150"/>
</dbReference>
<dbReference type="InterPro" id="IPR044867">
    <property type="entry name" value="DEUBAD_dom"/>
</dbReference>
<dbReference type="PROSITE" id="PS51916">
    <property type="entry name" value="DEUBAD"/>
    <property type="match status" value="1"/>
</dbReference>
<accession>A0A5P1FHW3</accession>
<dbReference type="EMBL" id="CM007382">
    <property type="protein sequence ID" value="ONK77007.1"/>
    <property type="molecule type" value="Genomic_DNA"/>
</dbReference>
<dbReference type="InterPro" id="IPR057748">
    <property type="entry name" value="NFRKB_WH_2"/>
</dbReference>
<evidence type="ECO:0000256" key="3">
    <source>
        <dbReference type="SAM" id="MobiDB-lite"/>
    </source>
</evidence>
<dbReference type="GO" id="GO:0031011">
    <property type="term" value="C:Ino80 complex"/>
    <property type="evidence" value="ECO:0007669"/>
    <property type="project" value="InterPro"/>
</dbReference>
<dbReference type="AlphaFoldDB" id="A0A5P1FHW3"/>
<feature type="region of interest" description="Disordered" evidence="3">
    <location>
        <begin position="936"/>
        <end position="957"/>
    </location>
</feature>
<evidence type="ECO:0000313" key="6">
    <source>
        <dbReference type="Proteomes" id="UP000243459"/>
    </source>
</evidence>
<dbReference type="CDD" id="cd21865">
    <property type="entry name" value="DEUBAD_NFRKB"/>
    <property type="match status" value="1"/>
</dbReference>
<evidence type="ECO:0000259" key="4">
    <source>
        <dbReference type="PROSITE" id="PS51916"/>
    </source>
</evidence>
<feature type="compositionally biased region" description="Low complexity" evidence="3">
    <location>
        <begin position="816"/>
        <end position="827"/>
    </location>
</feature>
<proteinExistence type="predicted"/>
<reference evidence="6" key="1">
    <citation type="journal article" date="2017" name="Nat. Commun.">
        <title>The asparagus genome sheds light on the origin and evolution of a young Y chromosome.</title>
        <authorList>
            <person name="Harkess A."/>
            <person name="Zhou J."/>
            <person name="Xu C."/>
            <person name="Bowers J.E."/>
            <person name="Van der Hulst R."/>
            <person name="Ayyampalayam S."/>
            <person name="Mercati F."/>
            <person name="Riccardi P."/>
            <person name="McKain M.R."/>
            <person name="Kakrana A."/>
            <person name="Tang H."/>
            <person name="Ray J."/>
            <person name="Groenendijk J."/>
            <person name="Arikit S."/>
            <person name="Mathioni S.M."/>
            <person name="Nakano M."/>
            <person name="Shan H."/>
            <person name="Telgmann-Rauber A."/>
            <person name="Kanno A."/>
            <person name="Yue Z."/>
            <person name="Chen H."/>
            <person name="Li W."/>
            <person name="Chen Y."/>
            <person name="Xu X."/>
            <person name="Zhang Y."/>
            <person name="Luo S."/>
            <person name="Chen H."/>
            <person name="Gao J."/>
            <person name="Mao Z."/>
            <person name="Pires J.C."/>
            <person name="Luo M."/>
            <person name="Kudrna D."/>
            <person name="Wing R.A."/>
            <person name="Meyers B.C."/>
            <person name="Yi K."/>
            <person name="Kong H."/>
            <person name="Lavrijsen P."/>
            <person name="Sunseri F."/>
            <person name="Falavigna A."/>
            <person name="Ye Y."/>
            <person name="Leebens-Mack J.H."/>
            <person name="Chen G."/>
        </authorList>
    </citation>
    <scope>NUCLEOTIDE SEQUENCE [LARGE SCALE GENOMIC DNA]</scope>
    <source>
        <strain evidence="6">cv. DH0086</strain>
    </source>
</reference>
<dbReference type="InterPro" id="IPR024867">
    <property type="entry name" value="NFRKB"/>
</dbReference>
<feature type="region of interest" description="Disordered" evidence="3">
    <location>
        <begin position="816"/>
        <end position="835"/>
    </location>
</feature>
<feature type="region of interest" description="Disordered" evidence="3">
    <location>
        <begin position="726"/>
        <end position="745"/>
    </location>
</feature>
<evidence type="ECO:0000256" key="1">
    <source>
        <dbReference type="ARBA" id="ARBA00004123"/>
    </source>
</evidence>
<sequence>MNPMTPTALISPGSTPAWNLTAAEAGTELVQFGDQSFCVPIELYDLKDLSLILSVSSWNELLSEDERFYLSKYLPDMDQETLSRTLVELLSSRNFHFVSPVLDFFGKLKGGEFEPGVSVYRRGLSAFKKREHYYRVRKYHNSMVSGLLRIKGSWEKCEGYGVEERLRVLNIMRSRSSFGDEDGGDLELEMDSGDDHFYSKRIKRETENPESRFIANAEGFGKSTNQKLGIVGHEKRQTDCVFSASMVVSSKAEKKQQLLKRCDKFDDEDYTGLSGLTGKQKHSNGVTIASYAHDPQYNLKKSKHSREDWMSPKKVQAQYHMRMGAQVDWSDANRPTQYPLKFDGTNVNGKKWKMQEEFGSYKSRHGRNSATRPYKFSPAYNSGAHQYLDNMPNILKKKSFRSKVDDTESMDMEYSRGNTMFDQLEETESDSSDQDVEGEDANPWVKKLECLNGGMGRRHSKADRSVYDPMKVNKLAKHGEKLYNVALESRTGIHAPEVESYVRHGKQKPFLREKRQESAINPVRSQLKTRYRDDYSNVQVEGFHDASNVTSNLHNGHMRAVNSRNQTQMVDGWTAKAESYMPLLGCKSVAKKRTGKVEVDMYQDEPYASLYQDFNTNKNVNDLSIKKKKKIDSATGSKTGLSTDVTSELDISGKEILEIELEMQPQPQKKPFTLITPTIHTGFSFSIIHLLSAIRKAMISSSVDDVTDGRSHIWKDDVKREVHNNTVESTPHSHKNTNETTAEHEGKNCLPSLTVQEIANRVRSNPGDPCILETQEPLQDLIRGVLKIFSSKTAPLGAKGWKALVSYEKSNKGWSWVGPVSSSPSDSDNTEEETSPEAWGIPYKILVNLVNSFANWLKSSQETLQQIGNLPAPPVSSLVNLDEKERFRDLKTQKNPHTINPSSDEQKAYFRKEEYLRYSIPDRAFSYTAADGKKSSVAPMRRGAGKPTSKARDHYILKPGRPPHVTILCLVRDAAARLPGSIGTRADVCTLIRDSQYIVEDVNDAQVNQVVSGALDRLHYEVDPCIHFDGDRKLWVYLHRDREEEDFDDDGTSSTKNWKRPRKDATEHPDMDAANDPGNENPSDICLSAGFDLNSDVNIDSSQPPSI</sequence>
<feature type="region of interest" description="Disordered" evidence="3">
    <location>
        <begin position="1045"/>
        <end position="1089"/>
    </location>
</feature>
<evidence type="ECO:0000313" key="5">
    <source>
        <dbReference type="EMBL" id="ONK77007.1"/>
    </source>
</evidence>
<comment type="subcellular location">
    <subcellularLocation>
        <location evidence="1">Nucleus</location>
    </subcellularLocation>
</comment>